<dbReference type="GO" id="GO:0003964">
    <property type="term" value="F:RNA-directed DNA polymerase activity"/>
    <property type="evidence" value="ECO:0007669"/>
    <property type="project" value="UniProtKB-KW"/>
</dbReference>
<keyword evidence="1" id="KW-0695">RNA-directed DNA polymerase</keyword>
<keyword evidence="2" id="KW-1185">Reference proteome</keyword>
<dbReference type="AlphaFoldDB" id="A0AAD7KNT6"/>
<name>A0AAD7KNT6_QUISA</name>
<accession>A0AAD7KNT6</accession>
<evidence type="ECO:0000313" key="1">
    <source>
        <dbReference type="EMBL" id="KAJ7942769.1"/>
    </source>
</evidence>
<protein>
    <submittedName>
        <fullName evidence="1">Reverse transcriptase</fullName>
    </submittedName>
</protein>
<keyword evidence="1" id="KW-0808">Transferase</keyword>
<gene>
    <name evidence="1" type="ORF">O6P43_032396</name>
</gene>
<sequence length="147" mass="16444">MIAKYVQRGDVLGAVIKTGVSSTWRSILSTLDVVNFWLDKWVSMKPLTEVLNFDTPVANLDMVVADFIDDSGAWNRDTIDLIVPSVVETQNLGYPLSRCNSNPDQITWGYARTGCFSVKSCYDHCASSVNLKREFAGVWKVDCAARW</sequence>
<organism evidence="1 2">
    <name type="scientific">Quillaja saponaria</name>
    <name type="common">Soap bark tree</name>
    <dbReference type="NCBI Taxonomy" id="32244"/>
    <lineage>
        <taxon>Eukaryota</taxon>
        <taxon>Viridiplantae</taxon>
        <taxon>Streptophyta</taxon>
        <taxon>Embryophyta</taxon>
        <taxon>Tracheophyta</taxon>
        <taxon>Spermatophyta</taxon>
        <taxon>Magnoliopsida</taxon>
        <taxon>eudicotyledons</taxon>
        <taxon>Gunneridae</taxon>
        <taxon>Pentapetalae</taxon>
        <taxon>rosids</taxon>
        <taxon>fabids</taxon>
        <taxon>Fabales</taxon>
        <taxon>Quillajaceae</taxon>
        <taxon>Quillaja</taxon>
    </lineage>
</organism>
<proteinExistence type="predicted"/>
<dbReference type="Proteomes" id="UP001163823">
    <property type="component" value="Chromosome 14"/>
</dbReference>
<reference evidence="1" key="1">
    <citation type="journal article" date="2023" name="Science">
        <title>Elucidation of the pathway for biosynthesis of saponin adjuvants from the soapbark tree.</title>
        <authorList>
            <person name="Reed J."/>
            <person name="Orme A."/>
            <person name="El-Demerdash A."/>
            <person name="Owen C."/>
            <person name="Martin L.B.B."/>
            <person name="Misra R.C."/>
            <person name="Kikuchi S."/>
            <person name="Rejzek M."/>
            <person name="Martin A.C."/>
            <person name="Harkess A."/>
            <person name="Leebens-Mack J."/>
            <person name="Louveau T."/>
            <person name="Stephenson M.J."/>
            <person name="Osbourn A."/>
        </authorList>
    </citation>
    <scope>NUCLEOTIDE SEQUENCE</scope>
    <source>
        <strain evidence="1">S10</strain>
    </source>
</reference>
<dbReference type="EMBL" id="JARAOO010000014">
    <property type="protein sequence ID" value="KAJ7942769.1"/>
    <property type="molecule type" value="Genomic_DNA"/>
</dbReference>
<keyword evidence="1" id="KW-0548">Nucleotidyltransferase</keyword>
<dbReference type="KEGG" id="qsa:O6P43_032396"/>
<comment type="caution">
    <text evidence="1">The sequence shown here is derived from an EMBL/GenBank/DDBJ whole genome shotgun (WGS) entry which is preliminary data.</text>
</comment>
<evidence type="ECO:0000313" key="2">
    <source>
        <dbReference type="Proteomes" id="UP001163823"/>
    </source>
</evidence>